<evidence type="ECO:0000256" key="19">
    <source>
        <dbReference type="PROSITE-ProRule" id="PRU00175"/>
    </source>
</evidence>
<name>A0ABM0MSI7_SACKO</name>
<dbReference type="Proteomes" id="UP000694865">
    <property type="component" value="Unplaced"/>
</dbReference>
<feature type="domain" description="RING-type" evidence="20">
    <location>
        <begin position="242"/>
        <end position="281"/>
    </location>
</feature>
<dbReference type="GeneID" id="100374496"/>
<keyword evidence="10" id="KW-0862">Zinc</keyword>
<evidence type="ECO:0000313" key="22">
    <source>
        <dbReference type="RefSeq" id="XP_006822978.1"/>
    </source>
</evidence>
<keyword evidence="12" id="KW-1133">Transmembrane helix</keyword>
<evidence type="ECO:0000256" key="17">
    <source>
        <dbReference type="ARBA" id="ARBA00034523"/>
    </source>
</evidence>
<evidence type="ECO:0000256" key="18">
    <source>
        <dbReference type="ARBA" id="ARBA00034543"/>
    </source>
</evidence>
<evidence type="ECO:0000256" key="6">
    <source>
        <dbReference type="ARBA" id="ARBA00022692"/>
    </source>
</evidence>
<keyword evidence="9" id="KW-0833">Ubl conjugation pathway</keyword>
<evidence type="ECO:0000256" key="14">
    <source>
        <dbReference type="ARBA" id="ARBA00023140"/>
    </source>
</evidence>
<comment type="similarity">
    <text evidence="3">Belongs to the pex2/pex10/pex12 family.</text>
</comment>
<evidence type="ECO:0000259" key="20">
    <source>
        <dbReference type="PROSITE" id="PS50089"/>
    </source>
</evidence>
<evidence type="ECO:0000256" key="8">
    <source>
        <dbReference type="ARBA" id="ARBA00022771"/>
    </source>
</evidence>
<keyword evidence="5" id="KW-0808">Transferase</keyword>
<evidence type="ECO:0000256" key="16">
    <source>
        <dbReference type="ARBA" id="ARBA00034438"/>
    </source>
</evidence>
<accession>A0ABM0MSI7</accession>
<dbReference type="PANTHER" id="PTHR48178">
    <property type="entry name" value="PEROXISOME BIOGENESIS FACTOR 2"/>
    <property type="match status" value="1"/>
</dbReference>
<evidence type="ECO:0000256" key="7">
    <source>
        <dbReference type="ARBA" id="ARBA00022723"/>
    </source>
</evidence>
<dbReference type="Pfam" id="PF04757">
    <property type="entry name" value="Pex2_Pex12"/>
    <property type="match status" value="1"/>
</dbReference>
<dbReference type="InterPro" id="IPR013083">
    <property type="entry name" value="Znf_RING/FYVE/PHD"/>
</dbReference>
<dbReference type="InterPro" id="IPR001841">
    <property type="entry name" value="Znf_RING"/>
</dbReference>
<keyword evidence="14" id="KW-0576">Peroxisome</keyword>
<dbReference type="EC" id="2.3.2.36" evidence="17"/>
<dbReference type="PROSITE" id="PS00518">
    <property type="entry name" value="ZF_RING_1"/>
    <property type="match status" value="1"/>
</dbReference>
<evidence type="ECO:0000256" key="2">
    <source>
        <dbReference type="ARBA" id="ARBA00004906"/>
    </source>
</evidence>
<keyword evidence="11" id="KW-0653">Protein transport</keyword>
<comment type="pathway">
    <text evidence="2">Protein modification; protein ubiquitination.</text>
</comment>
<evidence type="ECO:0000256" key="15">
    <source>
        <dbReference type="ARBA" id="ARBA00032511"/>
    </source>
</evidence>
<dbReference type="InterPro" id="IPR006845">
    <property type="entry name" value="Pex_N"/>
</dbReference>
<organism evidence="21 22">
    <name type="scientific">Saccoglossus kowalevskii</name>
    <name type="common">Acorn worm</name>
    <dbReference type="NCBI Taxonomy" id="10224"/>
    <lineage>
        <taxon>Eukaryota</taxon>
        <taxon>Metazoa</taxon>
        <taxon>Hemichordata</taxon>
        <taxon>Enteropneusta</taxon>
        <taxon>Harrimaniidae</taxon>
        <taxon>Saccoglossus</taxon>
    </lineage>
</organism>
<dbReference type="Gene3D" id="3.30.40.10">
    <property type="entry name" value="Zinc/RING finger domain, C3HC4 (zinc finger)"/>
    <property type="match status" value="1"/>
</dbReference>
<dbReference type="InterPro" id="IPR017907">
    <property type="entry name" value="Znf_RING_CS"/>
</dbReference>
<comment type="subcellular location">
    <subcellularLocation>
        <location evidence="1">Peroxisome membrane</location>
        <topology evidence="1">Multi-pass membrane protein</topology>
    </subcellularLocation>
</comment>
<keyword evidence="6" id="KW-0812">Transmembrane</keyword>
<evidence type="ECO:0000256" key="9">
    <source>
        <dbReference type="ARBA" id="ARBA00022786"/>
    </source>
</evidence>
<dbReference type="RefSeq" id="XP_006822978.1">
    <property type="nucleotide sequence ID" value="XM_006822915.1"/>
</dbReference>
<evidence type="ECO:0000256" key="12">
    <source>
        <dbReference type="ARBA" id="ARBA00022989"/>
    </source>
</evidence>
<evidence type="ECO:0000256" key="4">
    <source>
        <dbReference type="ARBA" id="ARBA00022448"/>
    </source>
</evidence>
<keyword evidence="8 19" id="KW-0863">Zinc-finger</keyword>
<reference evidence="22" key="1">
    <citation type="submission" date="2025-08" db="UniProtKB">
        <authorList>
            <consortium name="RefSeq"/>
        </authorList>
    </citation>
    <scope>IDENTIFICATION</scope>
    <source>
        <tissue evidence="22">Testes</tissue>
    </source>
</reference>
<keyword evidence="4" id="KW-0813">Transport</keyword>
<protein>
    <recommendedName>
        <fullName evidence="18">Peroxisome biogenesis factor 2</fullName>
        <ecNumber evidence="17">2.3.2.36</ecNumber>
    </recommendedName>
    <alternativeName>
        <fullName evidence="15">Peroxin-2</fullName>
    </alternativeName>
</protein>
<evidence type="ECO:0000256" key="13">
    <source>
        <dbReference type="ARBA" id="ARBA00023136"/>
    </source>
</evidence>
<keyword evidence="7" id="KW-0479">Metal-binding</keyword>
<evidence type="ECO:0000256" key="3">
    <source>
        <dbReference type="ARBA" id="ARBA00008704"/>
    </source>
</evidence>
<keyword evidence="13" id="KW-0472">Membrane</keyword>
<evidence type="ECO:0000313" key="21">
    <source>
        <dbReference type="Proteomes" id="UP000694865"/>
    </source>
</evidence>
<gene>
    <name evidence="22" type="primary">LOC100374496</name>
</gene>
<evidence type="ECO:0000256" key="10">
    <source>
        <dbReference type="ARBA" id="ARBA00022833"/>
    </source>
</evidence>
<proteinExistence type="inferred from homology"/>
<evidence type="ECO:0000256" key="1">
    <source>
        <dbReference type="ARBA" id="ARBA00004585"/>
    </source>
</evidence>
<dbReference type="SUPFAM" id="SSF57850">
    <property type="entry name" value="RING/U-box"/>
    <property type="match status" value="1"/>
</dbReference>
<dbReference type="PANTHER" id="PTHR48178:SF1">
    <property type="entry name" value="PEROXISOME BIOGENESIS FACTOR 2"/>
    <property type="match status" value="1"/>
</dbReference>
<keyword evidence="21" id="KW-1185">Reference proteome</keyword>
<comment type="catalytic activity">
    <reaction evidence="16">
        <text>[E2 ubiquitin-conjugating enzyme]-S-ubiquitinyl-L-cysteine + [acceptor protein]-L-cysteine = [E2 ubiquitin-conjugating enzyme]-L-cysteine + [acceptor protein]-S-ubiquitinyl-L-cysteine.</text>
        <dbReference type="EC" id="2.3.2.36"/>
    </reaction>
</comment>
<evidence type="ECO:0000256" key="11">
    <source>
        <dbReference type="ARBA" id="ARBA00022927"/>
    </source>
</evidence>
<dbReference type="InterPro" id="IPR045859">
    <property type="entry name" value="RING-HC_PEX2"/>
</dbReference>
<dbReference type="PROSITE" id="PS50089">
    <property type="entry name" value="ZF_RING_2"/>
    <property type="match status" value="1"/>
</dbReference>
<sequence length="298" mass="34137">MADDDTADHDQVVLRVSQLDASELDNELLQILKNQFTSAFQYFKPGVLATIEPELNAALRLLVWRFSVYASSATLGQQILNIKYKDKVNKKPQMSLTQKSLYGLIFVGGKWFQERSTDLSSFTRHKQIFTLICGLVDYAEKLLKVVTVVNFLLFLQDGRYQHVTERVLGIKARFAKRQSIRQVSFEYMTRELLWHGFAEFLFFILPLINFQKIKNFISRRFAKSSSSGGDDTMRSAANYEECVVCGEWPTLPHHIGCQHVFCYYCIQSNYLADASYTCPLCGKGIDNDIQSVKCQLSL</sequence>
<dbReference type="CDD" id="cd16526">
    <property type="entry name" value="RING-HC_PEX2"/>
    <property type="match status" value="1"/>
</dbReference>
<dbReference type="SMART" id="SM00184">
    <property type="entry name" value="RING"/>
    <property type="match status" value="1"/>
</dbReference>
<dbReference type="InterPro" id="IPR025654">
    <property type="entry name" value="PEX2/10"/>
</dbReference>
<evidence type="ECO:0000256" key="5">
    <source>
        <dbReference type="ARBA" id="ARBA00022679"/>
    </source>
</evidence>